<dbReference type="PANTHER" id="PTHR11695">
    <property type="entry name" value="ALCOHOL DEHYDROGENASE RELATED"/>
    <property type="match status" value="1"/>
</dbReference>
<dbReference type="InterPro" id="IPR036291">
    <property type="entry name" value="NAD(P)-bd_dom_sf"/>
</dbReference>
<dbReference type="SMART" id="SM00829">
    <property type="entry name" value="PKS_ER"/>
    <property type="match status" value="1"/>
</dbReference>
<dbReference type="InterPro" id="IPR013154">
    <property type="entry name" value="ADH-like_N"/>
</dbReference>
<protein>
    <submittedName>
        <fullName evidence="2">Quinone oxidoreductase</fullName>
    </submittedName>
</protein>
<dbReference type="Proteomes" id="UP000253961">
    <property type="component" value="Unassembled WGS sequence"/>
</dbReference>
<comment type="caution">
    <text evidence="2">The sequence shown here is derived from an EMBL/GenBank/DDBJ whole genome shotgun (WGS) entry which is preliminary data.</text>
</comment>
<feature type="domain" description="Enoyl reductase (ER)" evidence="1">
    <location>
        <begin position="7"/>
        <end position="325"/>
    </location>
</feature>
<evidence type="ECO:0000259" key="1">
    <source>
        <dbReference type="SMART" id="SM00829"/>
    </source>
</evidence>
<dbReference type="EMBL" id="QPKV01000012">
    <property type="protein sequence ID" value="RDC54690.1"/>
    <property type="molecule type" value="Genomic_DNA"/>
</dbReference>
<sequence length="336" mass="35876">MKALILKQYNKPYIMEEIPIPIANERQVLVKISHSGVNPLDLKIKSGQAAHAQTKMPDAILGTDMSGVIVSVGNEVKNFKVGDAVYGMVGGIGGAQGTLAEYAAVDPDLLALKATNISFKEAAALPLITITAWEAMIDRADIQKGSTVLVHGGAGGVGHIAIQIARAKGAIVYTTVSSDQIETVRNLGAIPIDYTKYSVKEYITEFTNDEGFDVVLDTIGGTVLDASFTAVKRYTGHVISILGWGSHSLAPLSFRGASYSGVFTLYPLISGKHRKHHGKILTEVSKLIDTGDLKPLVDGNDYTMDSIDDAYKKMEDGSAQGKIIISIANNQDENLS</sequence>
<dbReference type="Pfam" id="PF13602">
    <property type="entry name" value="ADH_zinc_N_2"/>
    <property type="match status" value="1"/>
</dbReference>
<dbReference type="InterPro" id="IPR011032">
    <property type="entry name" value="GroES-like_sf"/>
</dbReference>
<reference evidence="2 3" key="1">
    <citation type="submission" date="2018-07" db="EMBL/GenBank/DDBJ databases">
        <title>Pedobacter sp. nov., isolated from soil.</title>
        <authorList>
            <person name="Zhou L.Y."/>
            <person name="Du Z.J."/>
        </authorList>
    </citation>
    <scope>NUCLEOTIDE SEQUENCE [LARGE SCALE GENOMIC DNA]</scope>
    <source>
        <strain evidence="2 3">JDX94</strain>
    </source>
</reference>
<dbReference type="RefSeq" id="WP_115404625.1">
    <property type="nucleotide sequence ID" value="NZ_QPKV01000012.1"/>
</dbReference>
<dbReference type="SUPFAM" id="SSF51735">
    <property type="entry name" value="NAD(P)-binding Rossmann-fold domains"/>
    <property type="match status" value="1"/>
</dbReference>
<dbReference type="OrthoDB" id="9787435at2"/>
<accession>A0A369PQZ4</accession>
<dbReference type="AlphaFoldDB" id="A0A369PQZ4"/>
<dbReference type="InterPro" id="IPR050700">
    <property type="entry name" value="YIM1/Zinc_Alcohol_DH_Fams"/>
</dbReference>
<evidence type="ECO:0000313" key="2">
    <source>
        <dbReference type="EMBL" id="RDC54690.1"/>
    </source>
</evidence>
<dbReference type="InterPro" id="IPR020843">
    <property type="entry name" value="ER"/>
</dbReference>
<gene>
    <name evidence="2" type="ORF">DU508_20960</name>
</gene>
<keyword evidence="3" id="KW-1185">Reference proteome</keyword>
<dbReference type="Gene3D" id="3.90.180.10">
    <property type="entry name" value="Medium-chain alcohol dehydrogenases, catalytic domain"/>
    <property type="match status" value="1"/>
</dbReference>
<dbReference type="CDD" id="cd08272">
    <property type="entry name" value="MDR6"/>
    <property type="match status" value="1"/>
</dbReference>
<name>A0A369PQZ4_9SPHI</name>
<proteinExistence type="predicted"/>
<dbReference type="PANTHER" id="PTHR11695:SF294">
    <property type="entry name" value="RETICULON-4-INTERACTING PROTEIN 1, MITOCHONDRIAL"/>
    <property type="match status" value="1"/>
</dbReference>
<dbReference type="Pfam" id="PF08240">
    <property type="entry name" value="ADH_N"/>
    <property type="match status" value="1"/>
</dbReference>
<dbReference type="Gene3D" id="3.40.50.720">
    <property type="entry name" value="NAD(P)-binding Rossmann-like Domain"/>
    <property type="match status" value="1"/>
</dbReference>
<dbReference type="SUPFAM" id="SSF50129">
    <property type="entry name" value="GroES-like"/>
    <property type="match status" value="1"/>
</dbReference>
<organism evidence="2 3">
    <name type="scientific">Pedobacter chinensis</name>
    <dbReference type="NCBI Taxonomy" id="2282421"/>
    <lineage>
        <taxon>Bacteria</taxon>
        <taxon>Pseudomonadati</taxon>
        <taxon>Bacteroidota</taxon>
        <taxon>Sphingobacteriia</taxon>
        <taxon>Sphingobacteriales</taxon>
        <taxon>Sphingobacteriaceae</taxon>
        <taxon>Pedobacter</taxon>
    </lineage>
</organism>
<evidence type="ECO:0000313" key="3">
    <source>
        <dbReference type="Proteomes" id="UP000253961"/>
    </source>
</evidence>
<dbReference type="GO" id="GO:0016491">
    <property type="term" value="F:oxidoreductase activity"/>
    <property type="evidence" value="ECO:0007669"/>
    <property type="project" value="InterPro"/>
</dbReference>